<evidence type="ECO:0000313" key="1">
    <source>
        <dbReference type="EMBL" id="GJT31108.1"/>
    </source>
</evidence>
<proteinExistence type="predicted"/>
<organism evidence="1 2">
    <name type="scientific">Tanacetum coccineum</name>
    <dbReference type="NCBI Taxonomy" id="301880"/>
    <lineage>
        <taxon>Eukaryota</taxon>
        <taxon>Viridiplantae</taxon>
        <taxon>Streptophyta</taxon>
        <taxon>Embryophyta</taxon>
        <taxon>Tracheophyta</taxon>
        <taxon>Spermatophyta</taxon>
        <taxon>Magnoliopsida</taxon>
        <taxon>eudicotyledons</taxon>
        <taxon>Gunneridae</taxon>
        <taxon>Pentapetalae</taxon>
        <taxon>asterids</taxon>
        <taxon>campanulids</taxon>
        <taxon>Asterales</taxon>
        <taxon>Asteraceae</taxon>
        <taxon>Asteroideae</taxon>
        <taxon>Anthemideae</taxon>
        <taxon>Anthemidinae</taxon>
        <taxon>Tanacetum</taxon>
    </lineage>
</organism>
<name>A0ABQ5CYS7_9ASTR</name>
<comment type="caution">
    <text evidence="1">The sequence shown here is derived from an EMBL/GenBank/DDBJ whole genome shotgun (WGS) entry which is preliminary data.</text>
</comment>
<dbReference type="EMBL" id="BQNB010014678">
    <property type="protein sequence ID" value="GJT31108.1"/>
    <property type="molecule type" value="Genomic_DNA"/>
</dbReference>
<keyword evidence="2" id="KW-1185">Reference proteome</keyword>
<protein>
    <submittedName>
        <fullName evidence="1">Uncharacterized protein</fullName>
    </submittedName>
</protein>
<sequence length="76" mass="8618">MNLMRVIDLKKIAEKMNGAWDAELKFKNGALHYMDHIQKESLATLFYLYIYDNGIGVDCIDSGWLGRQGTALALHS</sequence>
<evidence type="ECO:0000313" key="2">
    <source>
        <dbReference type="Proteomes" id="UP001151760"/>
    </source>
</evidence>
<accession>A0ABQ5CYS7</accession>
<gene>
    <name evidence="1" type="ORF">Tco_0911383</name>
</gene>
<reference evidence="1" key="1">
    <citation type="journal article" date="2022" name="Int. J. Mol. Sci.">
        <title>Draft Genome of Tanacetum Coccineum: Genomic Comparison of Closely Related Tanacetum-Family Plants.</title>
        <authorList>
            <person name="Yamashiro T."/>
            <person name="Shiraishi A."/>
            <person name="Nakayama K."/>
            <person name="Satake H."/>
        </authorList>
    </citation>
    <scope>NUCLEOTIDE SEQUENCE</scope>
</reference>
<reference evidence="1" key="2">
    <citation type="submission" date="2022-01" db="EMBL/GenBank/DDBJ databases">
        <authorList>
            <person name="Yamashiro T."/>
            <person name="Shiraishi A."/>
            <person name="Satake H."/>
            <person name="Nakayama K."/>
        </authorList>
    </citation>
    <scope>NUCLEOTIDE SEQUENCE</scope>
</reference>
<dbReference type="Proteomes" id="UP001151760">
    <property type="component" value="Unassembled WGS sequence"/>
</dbReference>